<keyword evidence="1" id="KW-1133">Transmembrane helix</keyword>
<evidence type="ECO:0000256" key="1">
    <source>
        <dbReference type="SAM" id="Phobius"/>
    </source>
</evidence>
<reference evidence="3" key="1">
    <citation type="submission" date="2016-11" db="EMBL/GenBank/DDBJ databases">
        <authorList>
            <person name="Varghese N."/>
            <person name="Submissions S."/>
        </authorList>
    </citation>
    <scope>NUCLEOTIDE SEQUENCE [LARGE SCALE GENOMIC DNA]</scope>
    <source>
        <strain evidence="3">Sac-22</strain>
    </source>
</reference>
<organism evidence="2 3">
    <name type="scientific">Duganella sacchari</name>
    <dbReference type="NCBI Taxonomy" id="551987"/>
    <lineage>
        <taxon>Bacteria</taxon>
        <taxon>Pseudomonadati</taxon>
        <taxon>Pseudomonadota</taxon>
        <taxon>Betaproteobacteria</taxon>
        <taxon>Burkholderiales</taxon>
        <taxon>Oxalobacteraceae</taxon>
        <taxon>Telluria group</taxon>
        <taxon>Duganella</taxon>
    </lineage>
</organism>
<keyword evidence="3" id="KW-1185">Reference proteome</keyword>
<feature type="transmembrane region" description="Helical" evidence="1">
    <location>
        <begin position="23"/>
        <end position="41"/>
    </location>
</feature>
<dbReference type="Proteomes" id="UP000184339">
    <property type="component" value="Unassembled WGS sequence"/>
</dbReference>
<name>A0A1M7R0F6_9BURK</name>
<sequence>MLVVIQGYFVARGLMRPDSTGDFVPGQALIMAFLYGVALYIYRDVIPYSLTLFGIAVAAAIALLITQKGAYLAPLPLTYITTYMGLLNPQKGSFIKSGDYSYGLYLYGFPLQQLVAHFGPSFHHWWINFGLAMAMGLCIAYFSWNFVELPASRLRPYLLSLEQRYILGRNRLLRMFRRQQAGLE</sequence>
<dbReference type="STRING" id="551987.SAMN05192549_10931"/>
<evidence type="ECO:0008006" key="4">
    <source>
        <dbReference type="Google" id="ProtNLM"/>
    </source>
</evidence>
<dbReference type="AlphaFoldDB" id="A0A1M7R0F6"/>
<keyword evidence="1" id="KW-0472">Membrane</keyword>
<feature type="transmembrane region" description="Helical" evidence="1">
    <location>
        <begin position="48"/>
        <end position="65"/>
    </location>
</feature>
<dbReference type="EMBL" id="FRCX01000009">
    <property type="protein sequence ID" value="SHN38019.1"/>
    <property type="molecule type" value="Genomic_DNA"/>
</dbReference>
<accession>A0A1M7R0F6</accession>
<feature type="transmembrane region" description="Helical" evidence="1">
    <location>
        <begin position="125"/>
        <end position="147"/>
    </location>
</feature>
<evidence type="ECO:0000313" key="3">
    <source>
        <dbReference type="Proteomes" id="UP000184339"/>
    </source>
</evidence>
<gene>
    <name evidence="2" type="ORF">SAMN05192549_10931</name>
</gene>
<keyword evidence="1" id="KW-0812">Transmembrane</keyword>
<proteinExistence type="predicted"/>
<protein>
    <recommendedName>
        <fullName evidence="4">Acyltransferase family protein</fullName>
    </recommendedName>
</protein>
<evidence type="ECO:0000313" key="2">
    <source>
        <dbReference type="EMBL" id="SHN38019.1"/>
    </source>
</evidence>
<dbReference type="RefSeq" id="WP_084560256.1">
    <property type="nucleotide sequence ID" value="NZ_FRCX01000009.1"/>
</dbReference>